<protein>
    <submittedName>
        <fullName evidence="2">RmlC-like cupin family protein</fullName>
    </submittedName>
</protein>
<feature type="region of interest" description="Disordered" evidence="1">
    <location>
        <begin position="140"/>
        <end position="195"/>
    </location>
</feature>
<feature type="region of interest" description="Disordered" evidence="1">
    <location>
        <begin position="236"/>
        <end position="255"/>
    </location>
</feature>
<feature type="compositionally biased region" description="Basic and acidic residues" evidence="1">
    <location>
        <begin position="61"/>
        <end position="70"/>
    </location>
</feature>
<feature type="compositionally biased region" description="Polar residues" evidence="1">
    <location>
        <begin position="292"/>
        <end position="302"/>
    </location>
</feature>
<feature type="region of interest" description="Disordered" evidence="1">
    <location>
        <begin position="271"/>
        <end position="392"/>
    </location>
</feature>
<feature type="compositionally biased region" description="Low complexity" evidence="1">
    <location>
        <begin position="171"/>
        <end position="193"/>
    </location>
</feature>
<keyword evidence="3" id="KW-1185">Reference proteome</keyword>
<feature type="compositionally biased region" description="Basic residues" evidence="1">
    <location>
        <begin position="303"/>
        <end position="315"/>
    </location>
</feature>
<dbReference type="PANTHER" id="PTHR20916">
    <property type="entry name" value="CYSTEINE AND GLYCINE-RICH PROTEIN 2 BINDING PROTEIN"/>
    <property type="match status" value="1"/>
</dbReference>
<dbReference type="PANTHER" id="PTHR20916:SF18">
    <property type="entry name" value="IPT_TIG DOMAIN-CONTAINING PROTEIN"/>
    <property type="match status" value="1"/>
</dbReference>
<feature type="compositionally biased region" description="Polar residues" evidence="1">
    <location>
        <begin position="40"/>
        <end position="53"/>
    </location>
</feature>
<evidence type="ECO:0000256" key="1">
    <source>
        <dbReference type="SAM" id="MobiDB-lite"/>
    </source>
</evidence>
<feature type="non-terminal residue" evidence="2">
    <location>
        <position position="430"/>
    </location>
</feature>
<comment type="caution">
    <text evidence="2">The sequence shown here is derived from an EMBL/GenBank/DDBJ whole genome shotgun (WGS) entry which is preliminary data.</text>
</comment>
<feature type="region of interest" description="Disordered" evidence="1">
    <location>
        <begin position="40"/>
        <end position="112"/>
    </location>
</feature>
<feature type="compositionally biased region" description="Low complexity" evidence="1">
    <location>
        <begin position="354"/>
        <end position="367"/>
    </location>
</feature>
<sequence>MSTSQARKFISCYSLPLPPRQWLSCRRCNITLSRSLKTVDNRTATKASNSNEECLNPTPAKEQETRKEAVQDVMGQDARVPDKSDTSTNNSNNSNDSNNSSKEPSAPDNKDAAVTTVPAMSIPASSVVVVVVAGAVAGMEKKEDKTVVPSESAVVKNNPKKRKLREFLADNVNHPPTNNSNNNNNNNNNNENNTSKKEVENEIKIMEISAGPEIKVRGEEEEEETGIEAETNIGIRIGTGTGTGTRTEQRTGPEQDIVSEKKLEETIDVGNKSKGEKTNNEDKAMAVEAPSRTETLAPQLSSHPRKKRKIQRQSLKKSAMEQLKMKTNAKMEIDKPSENVASNSGSGGVSMTISNSNSNSNSNSSNNMIGNGHLNGSAETQHNGQIRPPQSQGTAEAILIDEKDTIPNGHIETYCQPTIHNLPDPANTCA</sequence>
<accession>X6MBV9</accession>
<reference evidence="2 3" key="1">
    <citation type="journal article" date="2013" name="Curr. Biol.">
        <title>The Genome of the Foraminiferan Reticulomyxa filosa.</title>
        <authorList>
            <person name="Glockner G."/>
            <person name="Hulsmann N."/>
            <person name="Schleicher M."/>
            <person name="Noegel A.A."/>
            <person name="Eichinger L."/>
            <person name="Gallinger C."/>
            <person name="Pawlowski J."/>
            <person name="Sierra R."/>
            <person name="Euteneuer U."/>
            <person name="Pillet L."/>
            <person name="Moustafa A."/>
            <person name="Platzer M."/>
            <person name="Groth M."/>
            <person name="Szafranski K."/>
            <person name="Schliwa M."/>
        </authorList>
    </citation>
    <scope>NUCLEOTIDE SEQUENCE [LARGE SCALE GENOMIC DNA]</scope>
</reference>
<organism evidence="2 3">
    <name type="scientific">Reticulomyxa filosa</name>
    <dbReference type="NCBI Taxonomy" id="46433"/>
    <lineage>
        <taxon>Eukaryota</taxon>
        <taxon>Sar</taxon>
        <taxon>Rhizaria</taxon>
        <taxon>Retaria</taxon>
        <taxon>Foraminifera</taxon>
        <taxon>Monothalamids</taxon>
        <taxon>Reticulomyxidae</taxon>
        <taxon>Reticulomyxa</taxon>
    </lineage>
</organism>
<gene>
    <name evidence="2" type="ORF">RFI_26842</name>
</gene>
<feature type="compositionally biased region" description="Low complexity" evidence="1">
    <location>
        <begin position="86"/>
        <end position="101"/>
    </location>
</feature>
<evidence type="ECO:0000313" key="3">
    <source>
        <dbReference type="Proteomes" id="UP000023152"/>
    </source>
</evidence>
<dbReference type="EMBL" id="ASPP01023412">
    <property type="protein sequence ID" value="ETO10535.1"/>
    <property type="molecule type" value="Genomic_DNA"/>
</dbReference>
<evidence type="ECO:0000313" key="2">
    <source>
        <dbReference type="EMBL" id="ETO10535.1"/>
    </source>
</evidence>
<dbReference type="Proteomes" id="UP000023152">
    <property type="component" value="Unassembled WGS sequence"/>
</dbReference>
<feature type="compositionally biased region" description="Basic and acidic residues" evidence="1">
    <location>
        <begin position="271"/>
        <end position="285"/>
    </location>
</feature>
<proteinExistence type="predicted"/>
<dbReference type="AlphaFoldDB" id="X6MBV9"/>
<feature type="compositionally biased region" description="Polar residues" evidence="1">
    <location>
        <begin position="377"/>
        <end position="392"/>
    </location>
</feature>
<name>X6MBV9_RETFI</name>